<organism evidence="3 4">
    <name type="scientific">Phyllostomus discolor</name>
    <name type="common">pale spear-nosed bat</name>
    <dbReference type="NCBI Taxonomy" id="89673"/>
    <lineage>
        <taxon>Eukaryota</taxon>
        <taxon>Metazoa</taxon>
        <taxon>Chordata</taxon>
        <taxon>Craniata</taxon>
        <taxon>Vertebrata</taxon>
        <taxon>Euteleostomi</taxon>
        <taxon>Mammalia</taxon>
        <taxon>Eutheria</taxon>
        <taxon>Laurasiatheria</taxon>
        <taxon>Chiroptera</taxon>
        <taxon>Yangochiroptera</taxon>
        <taxon>Phyllostomidae</taxon>
        <taxon>Phyllostominae</taxon>
        <taxon>Phyllostomus</taxon>
    </lineage>
</organism>
<dbReference type="GO" id="GO:0005886">
    <property type="term" value="C:plasma membrane"/>
    <property type="evidence" value="ECO:0007669"/>
    <property type="project" value="InterPro"/>
</dbReference>
<dbReference type="PANTHER" id="PTHR35974:SF1">
    <property type="entry name" value="NONCOMPACT MYELIN-ASSOCIATED PROTEIN"/>
    <property type="match status" value="1"/>
</dbReference>
<dbReference type="GO" id="GO:0019911">
    <property type="term" value="F:structural constituent of myelin sheath"/>
    <property type="evidence" value="ECO:0007669"/>
    <property type="project" value="InterPro"/>
</dbReference>
<feature type="region of interest" description="Disordered" evidence="1">
    <location>
        <begin position="90"/>
        <end position="135"/>
    </location>
</feature>
<dbReference type="RefSeq" id="XP_035881423.1">
    <property type="nucleotide sequence ID" value="XM_036025530.1"/>
</dbReference>
<proteinExistence type="predicted"/>
<keyword evidence="2" id="KW-1133">Transmembrane helix</keyword>
<dbReference type="PANTHER" id="PTHR35974">
    <property type="entry name" value="NONCOMPACT MYELIN-ASSOCIATED PROTEIN"/>
    <property type="match status" value="1"/>
</dbReference>
<keyword evidence="2" id="KW-0812">Transmembrane</keyword>
<dbReference type="AlphaFoldDB" id="A0A7E6DQE4"/>
<accession>A0A7E6DQE4</accession>
<protein>
    <submittedName>
        <fullName evidence="4">Noncompact myelin-associated protein</fullName>
    </submittedName>
</protein>
<dbReference type="KEGG" id="pdic:114496061"/>
<dbReference type="InterPro" id="IPR038940">
    <property type="entry name" value="NCMAP"/>
</dbReference>
<dbReference type="FunCoup" id="A0A7E6DQE4">
    <property type="interactions" value="9"/>
</dbReference>
<dbReference type="CTD" id="400746"/>
<feature type="transmembrane region" description="Helical" evidence="2">
    <location>
        <begin position="31"/>
        <end position="51"/>
    </location>
</feature>
<gene>
    <name evidence="4" type="primary">LOC114496061</name>
</gene>
<feature type="compositionally biased region" description="Basic and acidic residues" evidence="1">
    <location>
        <begin position="90"/>
        <end position="101"/>
    </location>
</feature>
<evidence type="ECO:0000313" key="4">
    <source>
        <dbReference type="RefSeq" id="XP_035881423.1"/>
    </source>
</evidence>
<dbReference type="GO" id="GO:0031641">
    <property type="term" value="P:regulation of myelination"/>
    <property type="evidence" value="ECO:0007669"/>
    <property type="project" value="InterPro"/>
</dbReference>
<keyword evidence="3" id="KW-1185">Reference proteome</keyword>
<dbReference type="GO" id="GO:0032290">
    <property type="term" value="P:peripheral nervous system myelin formation"/>
    <property type="evidence" value="ECO:0007669"/>
    <property type="project" value="TreeGrafter"/>
</dbReference>
<name>A0A7E6DQE4_9CHIR</name>
<evidence type="ECO:0000256" key="2">
    <source>
        <dbReference type="SAM" id="Phobius"/>
    </source>
</evidence>
<dbReference type="Proteomes" id="UP000504628">
    <property type="component" value="Chromosome 5"/>
</dbReference>
<dbReference type="GO" id="GO:0043220">
    <property type="term" value="C:Schmidt-Lanterman incisure"/>
    <property type="evidence" value="ECO:0007669"/>
    <property type="project" value="InterPro"/>
</dbReference>
<reference evidence="4" key="1">
    <citation type="submission" date="2025-08" db="UniProtKB">
        <authorList>
            <consortium name="RefSeq"/>
        </authorList>
    </citation>
    <scope>IDENTIFICATION</scope>
    <source>
        <tissue evidence="4">Muscle</tissue>
    </source>
</reference>
<evidence type="ECO:0000256" key="1">
    <source>
        <dbReference type="SAM" id="MobiDB-lite"/>
    </source>
</evidence>
<dbReference type="InParanoid" id="A0A7E6DQE4"/>
<dbReference type="OrthoDB" id="9950350at2759"/>
<dbReference type="GeneID" id="114496061"/>
<dbReference type="GO" id="GO:0033270">
    <property type="term" value="C:paranode region of axon"/>
    <property type="evidence" value="ECO:0007669"/>
    <property type="project" value="InterPro"/>
</dbReference>
<evidence type="ECO:0000313" key="3">
    <source>
        <dbReference type="Proteomes" id="UP000504628"/>
    </source>
</evidence>
<keyword evidence="2" id="KW-0472">Membrane</keyword>
<sequence length="135" mass="14318">MTTAAPTGTTPFFSLNVTTKEEDALYKSSGAIVAGVVVVVVLLLTAVLYVLKRYNSTRRIAGTFSSSPYATGAQQGATPAMELKEIEPEKMRAKRELEPKGAKPASFAAQGPKRGGGKHSASVTFSPVDVQMKIR</sequence>